<evidence type="ECO:0000313" key="3">
    <source>
        <dbReference type="Proteomes" id="UP001056539"/>
    </source>
</evidence>
<reference evidence="2" key="1">
    <citation type="submission" date="2021-04" db="EMBL/GenBank/DDBJ databases">
        <authorList>
            <person name="Postec A."/>
        </authorList>
    </citation>
    <scope>NUCLEOTIDE SEQUENCE</scope>
    <source>
        <strain evidence="2">F1F22</strain>
    </source>
</reference>
<dbReference type="AlphaFoldDB" id="A0AAX3BDP4"/>
<dbReference type="RefSeq" id="WP_271435580.1">
    <property type="nucleotide sequence ID" value="NZ_CP073355.1"/>
</dbReference>
<dbReference type="Pfam" id="PF13023">
    <property type="entry name" value="HD_3"/>
    <property type="match status" value="1"/>
</dbReference>
<name>A0AAX3BDP4_9SPIR</name>
<dbReference type="Gene3D" id="1.10.3210.10">
    <property type="entry name" value="Hypothetical protein af1432"/>
    <property type="match status" value="2"/>
</dbReference>
<protein>
    <submittedName>
        <fullName evidence="2">HD domain-containing protein</fullName>
    </submittedName>
</protein>
<dbReference type="KEGG" id="taqu:KDW03_01225"/>
<evidence type="ECO:0000313" key="2">
    <source>
        <dbReference type="EMBL" id="URA10453.1"/>
    </source>
</evidence>
<organism evidence="2 3">
    <name type="scientific">Thermospira aquatica</name>
    <dbReference type="NCBI Taxonomy" id="2828656"/>
    <lineage>
        <taxon>Bacteria</taxon>
        <taxon>Pseudomonadati</taxon>
        <taxon>Spirochaetota</taxon>
        <taxon>Spirochaetia</taxon>
        <taxon>Brevinematales</taxon>
        <taxon>Thermospiraceae</taxon>
        <taxon>Thermospira</taxon>
    </lineage>
</organism>
<feature type="domain" description="HD" evidence="1">
    <location>
        <begin position="201"/>
        <end position="363"/>
    </location>
</feature>
<sequence>MITRGLVQKIHQGAYIRRWNDHLRPDQGFSELDKQAHKMMIAFFLAKIEEHVFGQYIDFQRLIEGGLSQYFHRVELTDIKPPIFHRLMEKHGEALNTFVISQCQKDLEAIGDGGFFQRFCVHLKEDLGEEKNLSLEHRILAAAHYLATKWEFDLIYPYNQKLYGIAETKNQVEAKLLLYRNLDSVSYAVSNLGYQNLFDLIGQLRFQRRWTQTVRIPETSVMGHSLVVAILAYLVSLERGLSLSEEAVHHFWIGLFHDIPEVLTRDIISPIKQSVPDLDTLIKEIEHEELDKKVKSLFQTSETDKKIGEDFLWYIKAEFKNQPNPTKTATLSGDMIKHCDLYAAYVEASLSLTHGIRAPQLEDARRRIEEKLSPHHYDGFSWRLLLDYFA</sequence>
<dbReference type="InterPro" id="IPR006674">
    <property type="entry name" value="HD_domain"/>
</dbReference>
<proteinExistence type="predicted"/>
<accession>A0AAX3BDP4</accession>
<evidence type="ECO:0000259" key="1">
    <source>
        <dbReference type="Pfam" id="PF13023"/>
    </source>
</evidence>
<dbReference type="EMBL" id="CP073355">
    <property type="protein sequence ID" value="URA10453.1"/>
    <property type="molecule type" value="Genomic_DNA"/>
</dbReference>
<reference evidence="2" key="2">
    <citation type="submission" date="2022-06" db="EMBL/GenBank/DDBJ databases">
        <title>Thermospira aquatica gen. nov., sp. nov.</title>
        <authorList>
            <person name="Ben Ali Gam Z."/>
            <person name="Labat M."/>
        </authorList>
    </citation>
    <scope>NUCLEOTIDE SEQUENCE</scope>
    <source>
        <strain evidence="2">F1F22</strain>
    </source>
</reference>
<keyword evidence="3" id="KW-1185">Reference proteome</keyword>
<dbReference type="SUPFAM" id="SSF109604">
    <property type="entry name" value="HD-domain/PDEase-like"/>
    <property type="match status" value="2"/>
</dbReference>
<gene>
    <name evidence="2" type="ORF">KDW03_01225</name>
</gene>
<dbReference type="Proteomes" id="UP001056539">
    <property type="component" value="Chromosome"/>
</dbReference>